<feature type="non-terminal residue" evidence="2">
    <location>
        <position position="1"/>
    </location>
</feature>
<dbReference type="InterPro" id="IPR012502">
    <property type="entry name" value="WAPL_dom"/>
</dbReference>
<evidence type="ECO:0000313" key="2">
    <source>
        <dbReference type="EMBL" id="GIX68259.1"/>
    </source>
</evidence>
<dbReference type="PROSITE" id="PS51271">
    <property type="entry name" value="WAPL"/>
    <property type="match status" value="1"/>
</dbReference>
<evidence type="ECO:0000259" key="1">
    <source>
        <dbReference type="PROSITE" id="PS51271"/>
    </source>
</evidence>
<keyword evidence="3" id="KW-1185">Reference proteome</keyword>
<gene>
    <name evidence="2" type="ORF">CDAR_82701</name>
</gene>
<accession>A0AAV4M7A9</accession>
<organism evidence="2 3">
    <name type="scientific">Caerostris darwini</name>
    <dbReference type="NCBI Taxonomy" id="1538125"/>
    <lineage>
        <taxon>Eukaryota</taxon>
        <taxon>Metazoa</taxon>
        <taxon>Ecdysozoa</taxon>
        <taxon>Arthropoda</taxon>
        <taxon>Chelicerata</taxon>
        <taxon>Arachnida</taxon>
        <taxon>Araneae</taxon>
        <taxon>Araneomorphae</taxon>
        <taxon>Entelegynae</taxon>
        <taxon>Araneoidea</taxon>
        <taxon>Araneidae</taxon>
        <taxon>Caerostris</taxon>
    </lineage>
</organism>
<evidence type="ECO:0000313" key="3">
    <source>
        <dbReference type="Proteomes" id="UP001054837"/>
    </source>
</evidence>
<protein>
    <recommendedName>
        <fullName evidence="1">WAPL domain-containing protein</fullName>
    </recommendedName>
</protein>
<name>A0AAV4M7A9_9ARAC</name>
<feature type="domain" description="WAPL" evidence="1">
    <location>
        <begin position="1"/>
        <end position="32"/>
    </location>
</feature>
<reference evidence="2 3" key="1">
    <citation type="submission" date="2021-06" db="EMBL/GenBank/DDBJ databases">
        <title>Caerostris darwini draft genome.</title>
        <authorList>
            <person name="Kono N."/>
            <person name="Arakawa K."/>
        </authorList>
    </citation>
    <scope>NUCLEOTIDE SEQUENCE [LARGE SCALE GENOMIC DNA]</scope>
</reference>
<dbReference type="Proteomes" id="UP001054837">
    <property type="component" value="Unassembled WGS sequence"/>
</dbReference>
<dbReference type="InterPro" id="IPR011989">
    <property type="entry name" value="ARM-like"/>
</dbReference>
<dbReference type="EMBL" id="BPLQ01000170">
    <property type="protein sequence ID" value="GIX68259.1"/>
    <property type="molecule type" value="Genomic_DNA"/>
</dbReference>
<comment type="caution">
    <text evidence="2">The sequence shown here is derived from an EMBL/GenBank/DDBJ whole genome shotgun (WGS) entry which is preliminary data.</text>
</comment>
<dbReference type="AlphaFoldDB" id="A0AAV4M7A9"/>
<proteinExistence type="predicted"/>
<sequence>DFIDVMRDYLTDGKLDVMVEVLKKFKSFVSLTGSVGNRELASIQKVIHVLETS</sequence>
<dbReference type="Gene3D" id="1.25.10.10">
    <property type="entry name" value="Leucine-rich Repeat Variant"/>
    <property type="match status" value="1"/>
</dbReference>